<reference evidence="6 7" key="1">
    <citation type="submission" date="2023-10" db="EMBL/GenBank/DDBJ databases">
        <title>Noviherbaspirillum sp. CPCC 100848 genome assembly.</title>
        <authorList>
            <person name="Li X.Y."/>
            <person name="Fang X.M."/>
        </authorList>
    </citation>
    <scope>NUCLEOTIDE SEQUENCE [LARGE SCALE GENOMIC DNA]</scope>
    <source>
        <strain evidence="6 7">CPCC 100848</strain>
    </source>
</reference>
<dbReference type="InterPro" id="IPR005119">
    <property type="entry name" value="LysR_subst-bd"/>
</dbReference>
<keyword evidence="2" id="KW-0805">Transcription regulation</keyword>
<dbReference type="InterPro" id="IPR036390">
    <property type="entry name" value="WH_DNA-bd_sf"/>
</dbReference>
<protein>
    <submittedName>
        <fullName evidence="6">LysR substrate-binding domain-containing protein</fullName>
    </submittedName>
</protein>
<sequence length="301" mass="33232">MSKLLDLPPLDALRGFVAVARRMSITLAAQDLCLTQSALSRQVQALESHLGVPLLVRKHRAIALTEVGEQLFEMASPWLDRIGEFSEAVRGGVRPQPVTITASIGVTSLWILPWLGAFQSAHPEIDVRVAAHNSVLDLSGEGIDLAIRYCRQAQAPAGAVRLFHEQVVPVAHPALAARAFASDEALLQQVLLEWDERGRPWLRWSDWLGIKGLPHARARRFLHFNQYDQVIRAALDGHGVALGRLALVGPMLKDGRLVAHPGADTGVSDYAYWLVRAPGAGRAEVKILYDWILQRVRQDME</sequence>
<dbReference type="Pfam" id="PF03466">
    <property type="entry name" value="LysR_substrate"/>
    <property type="match status" value="1"/>
</dbReference>
<keyword evidence="3" id="KW-0238">DNA-binding</keyword>
<dbReference type="InterPro" id="IPR058163">
    <property type="entry name" value="LysR-type_TF_proteobact-type"/>
</dbReference>
<dbReference type="PANTHER" id="PTHR30537:SF26">
    <property type="entry name" value="GLYCINE CLEAVAGE SYSTEM TRANSCRIPTIONAL ACTIVATOR"/>
    <property type="match status" value="1"/>
</dbReference>
<keyword evidence="7" id="KW-1185">Reference proteome</keyword>
<dbReference type="Gene3D" id="1.10.10.10">
    <property type="entry name" value="Winged helix-like DNA-binding domain superfamily/Winged helix DNA-binding domain"/>
    <property type="match status" value="1"/>
</dbReference>
<dbReference type="Pfam" id="PF00126">
    <property type="entry name" value="HTH_1"/>
    <property type="match status" value="1"/>
</dbReference>
<dbReference type="Gene3D" id="3.40.190.10">
    <property type="entry name" value="Periplasmic binding protein-like II"/>
    <property type="match status" value="2"/>
</dbReference>
<dbReference type="PRINTS" id="PR00039">
    <property type="entry name" value="HTHLYSR"/>
</dbReference>
<gene>
    <name evidence="6" type="ORF">RY831_15695</name>
</gene>
<dbReference type="EMBL" id="JAWIIV010000012">
    <property type="protein sequence ID" value="MEC4720607.1"/>
    <property type="molecule type" value="Genomic_DNA"/>
</dbReference>
<evidence type="ECO:0000259" key="5">
    <source>
        <dbReference type="PROSITE" id="PS50931"/>
    </source>
</evidence>
<dbReference type="SUPFAM" id="SSF46785">
    <property type="entry name" value="Winged helix' DNA-binding domain"/>
    <property type="match status" value="1"/>
</dbReference>
<dbReference type="PANTHER" id="PTHR30537">
    <property type="entry name" value="HTH-TYPE TRANSCRIPTIONAL REGULATOR"/>
    <property type="match status" value="1"/>
</dbReference>
<evidence type="ECO:0000313" key="6">
    <source>
        <dbReference type="EMBL" id="MEC4720607.1"/>
    </source>
</evidence>
<accession>A0ABU6JAC6</accession>
<dbReference type="SUPFAM" id="SSF53850">
    <property type="entry name" value="Periplasmic binding protein-like II"/>
    <property type="match status" value="1"/>
</dbReference>
<evidence type="ECO:0000313" key="7">
    <source>
        <dbReference type="Proteomes" id="UP001352263"/>
    </source>
</evidence>
<name>A0ABU6JAC6_9BURK</name>
<dbReference type="InterPro" id="IPR036388">
    <property type="entry name" value="WH-like_DNA-bd_sf"/>
</dbReference>
<comment type="similarity">
    <text evidence="1">Belongs to the LysR transcriptional regulatory family.</text>
</comment>
<comment type="caution">
    <text evidence="6">The sequence shown here is derived from an EMBL/GenBank/DDBJ whole genome shotgun (WGS) entry which is preliminary data.</text>
</comment>
<dbReference type="PROSITE" id="PS50931">
    <property type="entry name" value="HTH_LYSR"/>
    <property type="match status" value="1"/>
</dbReference>
<evidence type="ECO:0000256" key="4">
    <source>
        <dbReference type="ARBA" id="ARBA00023163"/>
    </source>
</evidence>
<evidence type="ECO:0000256" key="1">
    <source>
        <dbReference type="ARBA" id="ARBA00009437"/>
    </source>
</evidence>
<evidence type="ECO:0000256" key="3">
    <source>
        <dbReference type="ARBA" id="ARBA00023125"/>
    </source>
</evidence>
<dbReference type="RefSeq" id="WP_326507320.1">
    <property type="nucleotide sequence ID" value="NZ_JAWIIV010000012.1"/>
</dbReference>
<proteinExistence type="inferred from homology"/>
<dbReference type="Proteomes" id="UP001352263">
    <property type="component" value="Unassembled WGS sequence"/>
</dbReference>
<dbReference type="CDD" id="cd08432">
    <property type="entry name" value="PBP2_GcdR_TrpI_HvrB_AmpR_like"/>
    <property type="match status" value="1"/>
</dbReference>
<feature type="domain" description="HTH lysR-type" evidence="5">
    <location>
        <begin position="8"/>
        <end position="65"/>
    </location>
</feature>
<keyword evidence="4" id="KW-0804">Transcription</keyword>
<organism evidence="6 7">
    <name type="scientific">Noviherbaspirillum album</name>
    <dbReference type="NCBI Taxonomy" id="3080276"/>
    <lineage>
        <taxon>Bacteria</taxon>
        <taxon>Pseudomonadati</taxon>
        <taxon>Pseudomonadota</taxon>
        <taxon>Betaproteobacteria</taxon>
        <taxon>Burkholderiales</taxon>
        <taxon>Oxalobacteraceae</taxon>
        <taxon>Noviherbaspirillum</taxon>
    </lineage>
</organism>
<evidence type="ECO:0000256" key="2">
    <source>
        <dbReference type="ARBA" id="ARBA00023015"/>
    </source>
</evidence>
<dbReference type="InterPro" id="IPR000847">
    <property type="entry name" value="LysR_HTH_N"/>
</dbReference>